<dbReference type="SUPFAM" id="SSF52058">
    <property type="entry name" value="L domain-like"/>
    <property type="match status" value="1"/>
</dbReference>
<dbReference type="Pfam" id="PF13516">
    <property type="entry name" value="LRR_6"/>
    <property type="match status" value="1"/>
</dbReference>
<feature type="transmembrane region" description="Helical" evidence="4">
    <location>
        <begin position="1321"/>
        <end position="1342"/>
    </location>
</feature>
<keyword evidence="2" id="KW-0677">Repeat</keyword>
<dbReference type="PANTHER" id="PTHR24366:SF96">
    <property type="entry name" value="LEUCINE RICH REPEAT CONTAINING 53"/>
    <property type="match status" value="1"/>
</dbReference>
<dbReference type="PROSITE" id="PS51450">
    <property type="entry name" value="LRR"/>
    <property type="match status" value="5"/>
</dbReference>
<feature type="region of interest" description="Disordered" evidence="3">
    <location>
        <begin position="904"/>
        <end position="923"/>
    </location>
</feature>
<dbReference type="InterPro" id="IPR032675">
    <property type="entry name" value="LRR_dom_sf"/>
</dbReference>
<feature type="compositionally biased region" description="Polar residues" evidence="3">
    <location>
        <begin position="1099"/>
        <end position="1121"/>
    </location>
</feature>
<dbReference type="SUPFAM" id="SSF52047">
    <property type="entry name" value="RNI-like"/>
    <property type="match status" value="1"/>
</dbReference>
<dbReference type="OrthoDB" id="28057at2759"/>
<evidence type="ECO:0000256" key="4">
    <source>
        <dbReference type="SAM" id="Phobius"/>
    </source>
</evidence>
<feature type="compositionally biased region" description="Low complexity" evidence="3">
    <location>
        <begin position="762"/>
        <end position="774"/>
    </location>
</feature>
<protein>
    <submittedName>
        <fullName evidence="5">Uncharacterized protein</fullName>
    </submittedName>
</protein>
<feature type="region of interest" description="Disordered" evidence="3">
    <location>
        <begin position="835"/>
        <end position="861"/>
    </location>
</feature>
<dbReference type="PANTHER" id="PTHR24366">
    <property type="entry name" value="IG(IMMUNOGLOBULIN) AND LRR(LEUCINE RICH REPEAT) DOMAINS"/>
    <property type="match status" value="1"/>
</dbReference>
<keyword evidence="4" id="KW-0472">Membrane</keyword>
<gene>
    <name evidence="5" type="ORF">HERILL_LOCUS7728</name>
</gene>
<evidence type="ECO:0000256" key="3">
    <source>
        <dbReference type="SAM" id="MobiDB-lite"/>
    </source>
</evidence>
<dbReference type="SMART" id="SM00369">
    <property type="entry name" value="LRR_TYP"/>
    <property type="match status" value="9"/>
</dbReference>
<evidence type="ECO:0000256" key="2">
    <source>
        <dbReference type="ARBA" id="ARBA00022737"/>
    </source>
</evidence>
<feature type="compositionally biased region" description="Polar residues" evidence="3">
    <location>
        <begin position="905"/>
        <end position="920"/>
    </location>
</feature>
<feature type="compositionally biased region" description="Polar residues" evidence="3">
    <location>
        <begin position="732"/>
        <end position="749"/>
    </location>
</feature>
<organism evidence="5 6">
    <name type="scientific">Hermetia illucens</name>
    <name type="common">Black soldier fly</name>
    <dbReference type="NCBI Taxonomy" id="343691"/>
    <lineage>
        <taxon>Eukaryota</taxon>
        <taxon>Metazoa</taxon>
        <taxon>Ecdysozoa</taxon>
        <taxon>Arthropoda</taxon>
        <taxon>Hexapoda</taxon>
        <taxon>Insecta</taxon>
        <taxon>Pterygota</taxon>
        <taxon>Neoptera</taxon>
        <taxon>Endopterygota</taxon>
        <taxon>Diptera</taxon>
        <taxon>Brachycera</taxon>
        <taxon>Stratiomyomorpha</taxon>
        <taxon>Stratiomyidae</taxon>
        <taxon>Hermetiinae</taxon>
        <taxon>Hermetia</taxon>
    </lineage>
</organism>
<dbReference type="InParanoid" id="A0A7R8UPY6"/>
<dbReference type="InterPro" id="IPR001611">
    <property type="entry name" value="Leu-rich_rpt"/>
</dbReference>
<feature type="compositionally biased region" description="Polar residues" evidence="3">
    <location>
        <begin position="714"/>
        <end position="725"/>
    </location>
</feature>
<proteinExistence type="predicted"/>
<dbReference type="Pfam" id="PF13855">
    <property type="entry name" value="LRR_8"/>
    <property type="match status" value="2"/>
</dbReference>
<dbReference type="Gene3D" id="3.80.10.10">
    <property type="entry name" value="Ribonuclease Inhibitor"/>
    <property type="match status" value="4"/>
</dbReference>
<reference evidence="5 6" key="1">
    <citation type="submission" date="2020-11" db="EMBL/GenBank/DDBJ databases">
        <authorList>
            <person name="Wallbank WR R."/>
            <person name="Pardo Diaz C."/>
            <person name="Kozak K."/>
            <person name="Martin S."/>
            <person name="Jiggins C."/>
            <person name="Moest M."/>
            <person name="Warren A I."/>
            <person name="Generalovic N T."/>
            <person name="Byers J.R.P. K."/>
            <person name="Montejo-Kovacevich G."/>
            <person name="Yen C E."/>
        </authorList>
    </citation>
    <scope>NUCLEOTIDE SEQUENCE [LARGE SCALE GENOMIC DNA]</scope>
</reference>
<evidence type="ECO:0000256" key="1">
    <source>
        <dbReference type="ARBA" id="ARBA00022614"/>
    </source>
</evidence>
<evidence type="ECO:0000313" key="6">
    <source>
        <dbReference type="Proteomes" id="UP000594454"/>
    </source>
</evidence>
<feature type="region of interest" description="Disordered" evidence="3">
    <location>
        <begin position="674"/>
        <end position="816"/>
    </location>
</feature>
<accession>A0A7R8UPY6</accession>
<evidence type="ECO:0000313" key="5">
    <source>
        <dbReference type="EMBL" id="CAD7084854.1"/>
    </source>
</evidence>
<feature type="compositionally biased region" description="Basic and acidic residues" evidence="3">
    <location>
        <begin position="843"/>
        <end position="858"/>
    </location>
</feature>
<feature type="region of interest" description="Disordered" evidence="3">
    <location>
        <begin position="1435"/>
        <end position="1456"/>
    </location>
</feature>
<name>A0A7R8UPY6_HERIL</name>
<keyword evidence="4" id="KW-0812">Transmembrane</keyword>
<dbReference type="PRINTS" id="PR00019">
    <property type="entry name" value="LEURICHRPT"/>
</dbReference>
<feature type="region of interest" description="Disordered" evidence="3">
    <location>
        <begin position="1090"/>
        <end position="1151"/>
    </location>
</feature>
<keyword evidence="4" id="KW-1133">Transmembrane helix</keyword>
<keyword evidence="6" id="KW-1185">Reference proteome</keyword>
<dbReference type="InterPro" id="IPR025875">
    <property type="entry name" value="Leu-rich_rpt_4"/>
</dbReference>
<dbReference type="Pfam" id="PF12799">
    <property type="entry name" value="LRR_4"/>
    <property type="match status" value="1"/>
</dbReference>
<dbReference type="SMART" id="SM00365">
    <property type="entry name" value="LRR_SD22"/>
    <property type="match status" value="5"/>
</dbReference>
<feature type="compositionally biased region" description="Low complexity" evidence="3">
    <location>
        <begin position="1122"/>
        <end position="1141"/>
    </location>
</feature>
<sequence>MPLMKQRGFKGLKFSILCDVFLLFFVALFALEAKGQTIEIVPSVFSEDDLVLKPLSGSSDTGRNDSDHPELANRFDIYGDFSKTPHDTIQRILRDEDSALGVEDQRGTFRWKKSAESPVHRKVSKREIEILLPSNSSSSENSTKSLDLVNSNLTKFVIDSDLELQLKQSDDRRLIMRLNLTNNLIKEFSTEDLNPWLAEVTHLDLTNNRLSKFVVNVHSQLVNVNLSGNNISSLIIAANDSKLETLSIQNSNLSSASVTDNTSIFNIAPAELLETLDLSCNEITKVDEKLLGSGRALKRLNLSKNRLRRIEKDTFYTLINIDTLVLSHNQIESIDAETFSVLPTLQYLDLSYNNIRAESIRSLQGIPDLVGLSIAYNPDLGDALQEFVASWSLKDLDASGTGLCRIPSALAQSVRTLVLVDNWFEVIRCGDLDSYPLLQYLDLSHSHIAEIEDDALGRLEILQTLFLDHNRLKRIPISLPTNLENLFLHNNEISDIQPQSLQQLTNLRTLDLSHNKLTYLPGLPLPKLLVLNLQSSGLRGLSQSVVKTSPKLRDLLLDGNPIKCTELMGIAEWASPCQNRDTITTRTIPSIGDKANQQGIKEAFIEMHNYLTGFPAAWQRCPRTYAKGNSSYGSPPACATLKKDLLLQSNKLETQFNKTIVEEHKSMKEIVSDSAISPNHSNEDIENSIQVKPPVLQLSQISDNKRRQKHQNESSKNSKGPTSHISGEIASSLASNQTSQAELLPNDTTTRIDDRPIKIVDNNSSSSSINGSSNQRGNKMNGRMPEDAKSSPLLSVESPTTATISSSTELESQSQLHHNFSESGIMFTKFSNENIRQKQQQSPREDDGARNMESDKDTASTLLTFDTTTTLISFPITTENNGLLNTNQPEHQQISTNSRLDKLDQTSTHIPSSTEAASTQLDDELLPTTTTTVPINDSVSDEMKTTRQTKMMMLAIQPMEDDIVQEPTRKVSRTASPVQQQDISNDETIYRVSASYSVDIASGKTPSHTTTTTESTKATLHLGRIVSKMLSSKVNKADKVVDHHQLSPSAINENGIIKRNQNSSSYYGQNRALPETEGVVILAGRANDSEKRIRWPQSPKASSTSAMEATNKGSQHPYQDVSQQNQQTTTAAPTTSRTLASNVTSPGELLKKKIPHLPDKMRDDKHLRFVGAKNLNLTVLTYNGKGHTHKTINKDIAPQPHHPMDTTLSREQLFSDLGSVSQRVPSIDFQSTTPAPLQLSSSTNGQSHVKVNKKRIANESNNHQNNNHHQDGQDEADLRPQLNALHALASVRLNLSNNATSDSGLPPERWLDIRTATGHPGLLVVIGLTIGVIFTLGLIHIYRCRRPVPWRRASHLHHLHDNLHSPHCCNSTGPEGGNSGNLHEYSPGHFCSYSYNSTDDDAGYYIEPDQNRIRTSARRDFLPMELLRSTANADCRESRGTNARHHYPESHVHSIW</sequence>
<feature type="compositionally biased region" description="Low complexity" evidence="3">
    <location>
        <begin position="803"/>
        <end position="816"/>
    </location>
</feature>
<dbReference type="InterPro" id="IPR003591">
    <property type="entry name" value="Leu-rich_rpt_typical-subtyp"/>
</dbReference>
<dbReference type="Proteomes" id="UP000594454">
    <property type="component" value="Chromosome 3"/>
</dbReference>
<keyword evidence="1" id="KW-0433">Leucine-rich repeat</keyword>
<feature type="compositionally biased region" description="Basic and acidic residues" evidence="3">
    <location>
        <begin position="1446"/>
        <end position="1456"/>
    </location>
</feature>
<dbReference type="EMBL" id="LR899011">
    <property type="protein sequence ID" value="CAD7084854.1"/>
    <property type="molecule type" value="Genomic_DNA"/>
</dbReference>